<evidence type="ECO:0000313" key="2">
    <source>
        <dbReference type="EMBL" id="GBG78727.1"/>
    </source>
</evidence>
<accession>A0A388L8V0</accession>
<name>A0A388L8V0_CHABU</name>
<feature type="compositionally biased region" description="Basic and acidic residues" evidence="1">
    <location>
        <begin position="9"/>
        <end position="25"/>
    </location>
</feature>
<feature type="region of interest" description="Disordered" evidence="1">
    <location>
        <begin position="100"/>
        <end position="184"/>
    </location>
</feature>
<dbReference type="Proteomes" id="UP000265515">
    <property type="component" value="Unassembled WGS sequence"/>
</dbReference>
<protein>
    <submittedName>
        <fullName evidence="2">Uncharacterized protein</fullName>
    </submittedName>
</protein>
<gene>
    <name evidence="2" type="ORF">CBR_g27952</name>
</gene>
<feature type="region of interest" description="Disordered" evidence="1">
    <location>
        <begin position="1"/>
        <end position="57"/>
    </location>
</feature>
<keyword evidence="3" id="KW-1185">Reference proteome</keyword>
<dbReference type="Gramene" id="GBG78727">
    <property type="protein sequence ID" value="GBG78727"/>
    <property type="gene ID" value="CBR_g27952"/>
</dbReference>
<feature type="compositionally biased region" description="Polar residues" evidence="1">
    <location>
        <begin position="131"/>
        <end position="142"/>
    </location>
</feature>
<evidence type="ECO:0000256" key="1">
    <source>
        <dbReference type="SAM" id="MobiDB-lite"/>
    </source>
</evidence>
<feature type="compositionally biased region" description="Basic and acidic residues" evidence="1">
    <location>
        <begin position="33"/>
        <end position="57"/>
    </location>
</feature>
<dbReference type="EMBL" id="BFEA01000302">
    <property type="protein sequence ID" value="GBG78727.1"/>
    <property type="molecule type" value="Genomic_DNA"/>
</dbReference>
<sequence>MVTFVQKQMQKEEEEKREKTKREEKKEEEEEEKAAREELNRLEIQKEKQKEDKEVKRDWRVETMLSLAKNKEMLKEGFEKMLEARLRGAVVTGRMVEAKAKVNIQSPVESEEEEEEEVNEDRLEKRKRHQGQTSGLHTSPQAKSPAKVGSSNPQEDEELARVIEIGLTTEKQPFKGRGRTQNDM</sequence>
<proteinExistence type="predicted"/>
<evidence type="ECO:0000313" key="3">
    <source>
        <dbReference type="Proteomes" id="UP000265515"/>
    </source>
</evidence>
<organism evidence="2 3">
    <name type="scientific">Chara braunii</name>
    <name type="common">Braun's stonewort</name>
    <dbReference type="NCBI Taxonomy" id="69332"/>
    <lineage>
        <taxon>Eukaryota</taxon>
        <taxon>Viridiplantae</taxon>
        <taxon>Streptophyta</taxon>
        <taxon>Charophyceae</taxon>
        <taxon>Charales</taxon>
        <taxon>Characeae</taxon>
        <taxon>Chara</taxon>
    </lineage>
</organism>
<reference evidence="2 3" key="1">
    <citation type="journal article" date="2018" name="Cell">
        <title>The Chara Genome: Secondary Complexity and Implications for Plant Terrestrialization.</title>
        <authorList>
            <person name="Nishiyama T."/>
            <person name="Sakayama H."/>
            <person name="Vries J.D."/>
            <person name="Buschmann H."/>
            <person name="Saint-Marcoux D."/>
            <person name="Ullrich K.K."/>
            <person name="Haas F.B."/>
            <person name="Vanderstraeten L."/>
            <person name="Becker D."/>
            <person name="Lang D."/>
            <person name="Vosolsobe S."/>
            <person name="Rombauts S."/>
            <person name="Wilhelmsson P.K.I."/>
            <person name="Janitza P."/>
            <person name="Kern R."/>
            <person name="Heyl A."/>
            <person name="Rumpler F."/>
            <person name="Villalobos L.I.A.C."/>
            <person name="Clay J.M."/>
            <person name="Skokan R."/>
            <person name="Toyoda A."/>
            <person name="Suzuki Y."/>
            <person name="Kagoshima H."/>
            <person name="Schijlen E."/>
            <person name="Tajeshwar N."/>
            <person name="Catarino B."/>
            <person name="Hetherington A.J."/>
            <person name="Saltykova A."/>
            <person name="Bonnot C."/>
            <person name="Breuninger H."/>
            <person name="Symeonidi A."/>
            <person name="Radhakrishnan G.V."/>
            <person name="Van Nieuwerburgh F."/>
            <person name="Deforce D."/>
            <person name="Chang C."/>
            <person name="Karol K.G."/>
            <person name="Hedrich R."/>
            <person name="Ulvskov P."/>
            <person name="Glockner G."/>
            <person name="Delwiche C.F."/>
            <person name="Petrasek J."/>
            <person name="Van de Peer Y."/>
            <person name="Friml J."/>
            <person name="Beilby M."/>
            <person name="Dolan L."/>
            <person name="Kohara Y."/>
            <person name="Sugano S."/>
            <person name="Fujiyama A."/>
            <person name="Delaux P.-M."/>
            <person name="Quint M."/>
            <person name="TheiBen G."/>
            <person name="Hagemann M."/>
            <person name="Harholt J."/>
            <person name="Dunand C."/>
            <person name="Zachgo S."/>
            <person name="Langdale J."/>
            <person name="Maumus F."/>
            <person name="Straeten D.V.D."/>
            <person name="Gould S.B."/>
            <person name="Rensing S.A."/>
        </authorList>
    </citation>
    <scope>NUCLEOTIDE SEQUENCE [LARGE SCALE GENOMIC DNA]</scope>
    <source>
        <strain evidence="2 3">S276</strain>
    </source>
</reference>
<feature type="compositionally biased region" description="Acidic residues" evidence="1">
    <location>
        <begin position="109"/>
        <end position="119"/>
    </location>
</feature>
<dbReference type="AlphaFoldDB" id="A0A388L8V0"/>
<comment type="caution">
    <text evidence="2">The sequence shown here is derived from an EMBL/GenBank/DDBJ whole genome shotgun (WGS) entry which is preliminary data.</text>
</comment>